<accession>A0AAW1YM65</accession>
<protein>
    <submittedName>
        <fullName evidence="1">Uncharacterized protein</fullName>
    </submittedName>
</protein>
<organism evidence="1 2">
    <name type="scientific">Rubus argutus</name>
    <name type="common">Southern blackberry</name>
    <dbReference type="NCBI Taxonomy" id="59490"/>
    <lineage>
        <taxon>Eukaryota</taxon>
        <taxon>Viridiplantae</taxon>
        <taxon>Streptophyta</taxon>
        <taxon>Embryophyta</taxon>
        <taxon>Tracheophyta</taxon>
        <taxon>Spermatophyta</taxon>
        <taxon>Magnoliopsida</taxon>
        <taxon>eudicotyledons</taxon>
        <taxon>Gunneridae</taxon>
        <taxon>Pentapetalae</taxon>
        <taxon>rosids</taxon>
        <taxon>fabids</taxon>
        <taxon>Rosales</taxon>
        <taxon>Rosaceae</taxon>
        <taxon>Rosoideae</taxon>
        <taxon>Rosoideae incertae sedis</taxon>
        <taxon>Rubus</taxon>
    </lineage>
</organism>
<name>A0AAW1YM65_RUBAR</name>
<gene>
    <name evidence="1" type="ORF">M0R45_005323</name>
</gene>
<dbReference type="Proteomes" id="UP001457282">
    <property type="component" value="Unassembled WGS sequence"/>
</dbReference>
<reference evidence="1 2" key="1">
    <citation type="journal article" date="2023" name="G3 (Bethesda)">
        <title>A chromosome-length genome assembly and annotation of blackberry (Rubus argutus, cv. 'Hillquist').</title>
        <authorList>
            <person name="Bruna T."/>
            <person name="Aryal R."/>
            <person name="Dudchenko O."/>
            <person name="Sargent D.J."/>
            <person name="Mead D."/>
            <person name="Buti M."/>
            <person name="Cavallini A."/>
            <person name="Hytonen T."/>
            <person name="Andres J."/>
            <person name="Pham M."/>
            <person name="Weisz D."/>
            <person name="Mascagni F."/>
            <person name="Usai G."/>
            <person name="Natali L."/>
            <person name="Bassil N."/>
            <person name="Fernandez G.E."/>
            <person name="Lomsadze A."/>
            <person name="Armour M."/>
            <person name="Olukolu B."/>
            <person name="Poorten T."/>
            <person name="Britton C."/>
            <person name="Davik J."/>
            <person name="Ashrafi H."/>
            <person name="Aiden E.L."/>
            <person name="Borodovsky M."/>
            <person name="Worthington M."/>
        </authorList>
    </citation>
    <scope>NUCLEOTIDE SEQUENCE [LARGE SCALE GENOMIC DNA]</scope>
    <source>
        <strain evidence="1">PI 553951</strain>
    </source>
</reference>
<evidence type="ECO:0000313" key="1">
    <source>
        <dbReference type="EMBL" id="KAK9949812.1"/>
    </source>
</evidence>
<comment type="caution">
    <text evidence="1">The sequence shown here is derived from an EMBL/GenBank/DDBJ whole genome shotgun (WGS) entry which is preliminary data.</text>
</comment>
<sequence length="89" mass="9840">MLNTSSLILQQLHASDKATKDVLILNVTTPQAIEASFPTLQKTLHFLRRIHSQPASTLPPCKSGDPKAQPICHVQIKLPQQLLLLIIII</sequence>
<dbReference type="EMBL" id="JBEDUW010000001">
    <property type="protein sequence ID" value="KAK9949812.1"/>
    <property type="molecule type" value="Genomic_DNA"/>
</dbReference>
<dbReference type="AlphaFoldDB" id="A0AAW1YM65"/>
<keyword evidence="2" id="KW-1185">Reference proteome</keyword>
<evidence type="ECO:0000313" key="2">
    <source>
        <dbReference type="Proteomes" id="UP001457282"/>
    </source>
</evidence>
<proteinExistence type="predicted"/>